<feature type="region of interest" description="Disordered" evidence="1">
    <location>
        <begin position="24"/>
        <end position="70"/>
    </location>
</feature>
<feature type="compositionally biased region" description="Basic and acidic residues" evidence="1">
    <location>
        <begin position="54"/>
        <end position="68"/>
    </location>
</feature>
<dbReference type="Pfam" id="PF05573">
    <property type="entry name" value="NosL"/>
    <property type="match status" value="1"/>
</dbReference>
<dbReference type="eggNOG" id="arCOG04012">
    <property type="taxonomic scope" value="Archaea"/>
</dbReference>
<dbReference type="GeneID" id="3701401"/>
<proteinExistence type="predicted"/>
<dbReference type="AlphaFoldDB" id="A0A1U7EVZ1"/>
<dbReference type="STRING" id="348780.NP_2288A"/>
<name>A0A1U7EVZ1_NATPD</name>
<dbReference type="RefSeq" id="WP_011322862.1">
    <property type="nucleotide sequence ID" value="NC_007426.1"/>
</dbReference>
<dbReference type="InterPro" id="IPR008719">
    <property type="entry name" value="N2O_reductase_NosL"/>
</dbReference>
<gene>
    <name evidence="2" type="primary">nosL1</name>
    <name evidence="2" type="ordered locus">NP_2288A</name>
</gene>
<dbReference type="OrthoDB" id="241788at2157"/>
<dbReference type="SUPFAM" id="SSF160387">
    <property type="entry name" value="NosL/MerB-like"/>
    <property type="match status" value="1"/>
</dbReference>
<dbReference type="EnsemblBacteria" id="CAI49235">
    <property type="protein sequence ID" value="CAI49235"/>
    <property type="gene ID" value="NP_2288A"/>
</dbReference>
<evidence type="ECO:0000313" key="3">
    <source>
        <dbReference type="Proteomes" id="UP000002698"/>
    </source>
</evidence>
<sequence>MQQRLSDSRRRRTVLAAIGAGAAGLAGCLDGGSSNDPEDDASPEVSDQSFPDHPVTEPRDPPEGRRCDGPCGMVAAEYPDWNAQVAHADGQGAFFDTPGCLVAYYQHHTFYDGPPAEIEGVWVRDFETTELLDAAEAYFVLDTDDGRHAEPMGSNPKPFADRDDAVSYVESYQDLTTDDIVGLDEFGPEEAHVYRDYPLDEA</sequence>
<evidence type="ECO:0000313" key="2">
    <source>
        <dbReference type="EMBL" id="CAI49235.1"/>
    </source>
</evidence>
<dbReference type="KEGG" id="nph:NP_2288A"/>
<dbReference type="HOGENOM" id="CLU_1346437_0_0_2"/>
<organism evidence="2 3">
    <name type="scientific">Natronomonas pharaonis (strain ATCC 35678 / DSM 2160 / CIP 103997 / JCM 8858 / NBRC 14720 / NCIMB 2260 / Gabara)</name>
    <name type="common">Halobacterium pharaonis</name>
    <dbReference type="NCBI Taxonomy" id="348780"/>
    <lineage>
        <taxon>Archaea</taxon>
        <taxon>Methanobacteriati</taxon>
        <taxon>Methanobacteriota</taxon>
        <taxon>Stenosarchaea group</taxon>
        <taxon>Halobacteria</taxon>
        <taxon>Halobacteriales</taxon>
        <taxon>Natronomonadaceae</taxon>
        <taxon>Natronomonas</taxon>
    </lineage>
</organism>
<dbReference type="PANTHER" id="PTHR41247">
    <property type="entry name" value="HTH-TYPE TRANSCRIPTIONAL REPRESSOR YCNK"/>
    <property type="match status" value="1"/>
</dbReference>
<protein>
    <submittedName>
        <fullName evidence="2">NosL family protein</fullName>
    </submittedName>
</protein>
<dbReference type="EMBL" id="CR936257">
    <property type="protein sequence ID" value="CAI49235.1"/>
    <property type="molecule type" value="Genomic_DNA"/>
</dbReference>
<dbReference type="Proteomes" id="UP000002698">
    <property type="component" value="Chromosome"/>
</dbReference>
<reference evidence="2 3" key="1">
    <citation type="journal article" date="2005" name="Genome Res.">
        <title>Living with two extremes: conclusions from the genome sequence of Natronomonas pharaonis.</title>
        <authorList>
            <person name="Falb M."/>
            <person name="Pfeiffer F."/>
            <person name="Palm P."/>
            <person name="Rodewald K."/>
            <person name="Hickmann V."/>
            <person name="Tittor J."/>
            <person name="Oesterhelt D."/>
        </authorList>
    </citation>
    <scope>NUCLEOTIDE SEQUENCE [LARGE SCALE GENOMIC DNA]</scope>
    <source>
        <strain evidence="3">ATCC 35678 / DSM 2160 / CIP 103997 / JCM 8858 / NBRC 14720 / NCIMB 2260 / Gabara</strain>
    </source>
</reference>
<evidence type="ECO:0000256" key="1">
    <source>
        <dbReference type="SAM" id="MobiDB-lite"/>
    </source>
</evidence>
<accession>A0A1U7EVZ1</accession>
<dbReference type="PROSITE" id="PS51257">
    <property type="entry name" value="PROKAR_LIPOPROTEIN"/>
    <property type="match status" value="1"/>
</dbReference>
<keyword evidence="3" id="KW-1185">Reference proteome</keyword>
<dbReference type="PANTHER" id="PTHR41247:SF1">
    <property type="entry name" value="HTH-TYPE TRANSCRIPTIONAL REPRESSOR YCNK"/>
    <property type="match status" value="1"/>
</dbReference>